<keyword evidence="1" id="KW-0229">DNA integration</keyword>
<dbReference type="Gene3D" id="1.10.150.130">
    <property type="match status" value="1"/>
</dbReference>
<keyword evidence="2 4" id="KW-0238">DNA-binding</keyword>
<dbReference type="GO" id="GO:0006310">
    <property type="term" value="P:DNA recombination"/>
    <property type="evidence" value="ECO:0007669"/>
    <property type="project" value="UniProtKB-KW"/>
</dbReference>
<evidence type="ECO:0000313" key="7">
    <source>
        <dbReference type="Proteomes" id="UP000028013"/>
    </source>
</evidence>
<comment type="caution">
    <text evidence="6">The sequence shown here is derived from an EMBL/GenBank/DDBJ whole genome shotgun (WGS) entry which is preliminary data.</text>
</comment>
<dbReference type="AlphaFoldDB" id="A0A078S7Y3"/>
<keyword evidence="3" id="KW-0233">DNA recombination</keyword>
<dbReference type="InterPro" id="IPR010998">
    <property type="entry name" value="Integrase_recombinase_N"/>
</dbReference>
<gene>
    <name evidence="6" type="ORF">M094_3943</name>
</gene>
<name>A0A078S7Y3_BACUN</name>
<reference evidence="6 7" key="1">
    <citation type="submission" date="2014-04" db="EMBL/GenBank/DDBJ databases">
        <authorList>
            <person name="Sears C."/>
            <person name="Carroll K."/>
            <person name="Sack B.R."/>
            <person name="Qadri F."/>
            <person name="Myers L.L."/>
            <person name="Chung G.-T."/>
            <person name="Escheverria P."/>
            <person name="Fraser C.M."/>
            <person name="Sadzewicz L."/>
            <person name="Shefchek K.A."/>
            <person name="Tallon L."/>
            <person name="Das S.P."/>
            <person name="Daugherty S."/>
            <person name="Mongodin E.F."/>
        </authorList>
    </citation>
    <scope>NUCLEOTIDE SEQUENCE [LARGE SCALE GENOMIC DNA]</scope>
    <source>
        <strain evidence="6 7">3978 T3 ii</strain>
    </source>
</reference>
<evidence type="ECO:0000256" key="1">
    <source>
        <dbReference type="ARBA" id="ARBA00022908"/>
    </source>
</evidence>
<evidence type="ECO:0000256" key="4">
    <source>
        <dbReference type="PROSITE-ProRule" id="PRU01248"/>
    </source>
</evidence>
<protein>
    <submittedName>
        <fullName evidence="6">Phage integrase, N-terminal SAM-like domain protein</fullName>
    </submittedName>
</protein>
<dbReference type="PROSITE" id="PS51900">
    <property type="entry name" value="CB"/>
    <property type="match status" value="1"/>
</dbReference>
<proteinExistence type="predicted"/>
<dbReference type="InterPro" id="IPR025269">
    <property type="entry name" value="SAM-like_dom"/>
</dbReference>
<dbReference type="SUPFAM" id="SSF56349">
    <property type="entry name" value="DNA breaking-rejoining enzymes"/>
    <property type="match status" value="1"/>
</dbReference>
<dbReference type="GO" id="GO:0015074">
    <property type="term" value="P:DNA integration"/>
    <property type="evidence" value="ECO:0007669"/>
    <property type="project" value="UniProtKB-KW"/>
</dbReference>
<evidence type="ECO:0000256" key="3">
    <source>
        <dbReference type="ARBA" id="ARBA00023172"/>
    </source>
</evidence>
<dbReference type="InterPro" id="IPR044068">
    <property type="entry name" value="CB"/>
</dbReference>
<feature type="domain" description="Core-binding (CB)" evidence="5">
    <location>
        <begin position="1"/>
        <end position="85"/>
    </location>
</feature>
<accession>A0A078S7Y3</accession>
<sequence>MNTIHNFSASLIQRTKQAGRYSTSGIYTSTVNSFFRFVGHRSITFAELTPSLIKQYEDRLLGEGRRHNTISTYMRMLRSISHQAAEQGIPFTHSIDDLFAYVFTGYEPTAKRAISPLLIRRLVNLDLEKKPALRFSRDMFLLSFYLRGIPFVDLVHLRKTDVKHNTIYYYRHKTRQQLSVHIESYAAQIINRYKNEAASSPYLLPILSLTGEDGYRQYKSALRLYNQHLHTLSKMLRLSIPLTSYVARHKWEYYKNSTVYI</sequence>
<evidence type="ECO:0000256" key="2">
    <source>
        <dbReference type="ARBA" id="ARBA00023125"/>
    </source>
</evidence>
<dbReference type="InterPro" id="IPR013762">
    <property type="entry name" value="Integrase-like_cat_sf"/>
</dbReference>
<dbReference type="InterPro" id="IPR011010">
    <property type="entry name" value="DNA_brk_join_enz"/>
</dbReference>
<evidence type="ECO:0000313" key="6">
    <source>
        <dbReference type="EMBL" id="KDS57030.1"/>
    </source>
</evidence>
<evidence type="ECO:0000259" key="5">
    <source>
        <dbReference type="PROSITE" id="PS51900"/>
    </source>
</evidence>
<dbReference type="Pfam" id="PF13102">
    <property type="entry name" value="Phage_int_SAM_5"/>
    <property type="match status" value="1"/>
</dbReference>
<dbReference type="GO" id="GO:0003677">
    <property type="term" value="F:DNA binding"/>
    <property type="evidence" value="ECO:0007669"/>
    <property type="project" value="UniProtKB-UniRule"/>
</dbReference>
<dbReference type="EMBL" id="JNHN01000090">
    <property type="protein sequence ID" value="KDS57030.1"/>
    <property type="molecule type" value="Genomic_DNA"/>
</dbReference>
<organism evidence="6 7">
    <name type="scientific">Bacteroides uniformis str. 3978 T3 ii</name>
    <dbReference type="NCBI Taxonomy" id="1339349"/>
    <lineage>
        <taxon>Bacteria</taxon>
        <taxon>Pseudomonadati</taxon>
        <taxon>Bacteroidota</taxon>
        <taxon>Bacteroidia</taxon>
        <taxon>Bacteroidales</taxon>
        <taxon>Bacteroidaceae</taxon>
        <taxon>Bacteroides</taxon>
    </lineage>
</organism>
<dbReference type="Proteomes" id="UP000028013">
    <property type="component" value="Unassembled WGS sequence"/>
</dbReference>
<dbReference type="PATRIC" id="fig|1339349.3.peg.758"/>
<dbReference type="Gene3D" id="1.10.443.10">
    <property type="entry name" value="Intergrase catalytic core"/>
    <property type="match status" value="1"/>
</dbReference>
<dbReference type="RefSeq" id="WP_035448151.1">
    <property type="nucleotide sequence ID" value="NZ_JNHN01000090.1"/>
</dbReference>